<protein>
    <recommendedName>
        <fullName evidence="2">Serine hydrolase domain-containing protein</fullName>
    </recommendedName>
</protein>
<dbReference type="GO" id="GO:0016787">
    <property type="term" value="F:hydrolase activity"/>
    <property type="evidence" value="ECO:0007669"/>
    <property type="project" value="UniProtKB-KW"/>
</dbReference>
<gene>
    <name evidence="3" type="ORF">DM02DRAFT_611015</name>
</gene>
<feature type="domain" description="Serine hydrolase" evidence="2">
    <location>
        <begin position="2"/>
        <end position="211"/>
    </location>
</feature>
<evidence type="ECO:0000259" key="2">
    <source>
        <dbReference type="Pfam" id="PF03959"/>
    </source>
</evidence>
<dbReference type="Proteomes" id="UP000244855">
    <property type="component" value="Unassembled WGS sequence"/>
</dbReference>
<dbReference type="Gene3D" id="3.40.50.1820">
    <property type="entry name" value="alpha/beta hydrolase"/>
    <property type="match status" value="1"/>
</dbReference>
<dbReference type="Pfam" id="PF03959">
    <property type="entry name" value="FSH1"/>
    <property type="match status" value="1"/>
</dbReference>
<dbReference type="EMBL" id="KZ805316">
    <property type="protein sequence ID" value="PVI05166.1"/>
    <property type="molecule type" value="Genomic_DNA"/>
</dbReference>
<dbReference type="GO" id="GO:0005634">
    <property type="term" value="C:nucleus"/>
    <property type="evidence" value="ECO:0007669"/>
    <property type="project" value="TreeGrafter"/>
</dbReference>
<reference evidence="3 4" key="1">
    <citation type="journal article" date="2018" name="Sci. Rep.">
        <title>Comparative genomics provides insights into the lifestyle and reveals functional heterogeneity of dark septate endophytic fungi.</title>
        <authorList>
            <person name="Knapp D.G."/>
            <person name="Nemeth J.B."/>
            <person name="Barry K."/>
            <person name="Hainaut M."/>
            <person name="Henrissat B."/>
            <person name="Johnson J."/>
            <person name="Kuo A."/>
            <person name="Lim J.H.P."/>
            <person name="Lipzen A."/>
            <person name="Nolan M."/>
            <person name="Ohm R.A."/>
            <person name="Tamas L."/>
            <person name="Grigoriev I.V."/>
            <person name="Spatafora J.W."/>
            <person name="Nagy L.G."/>
            <person name="Kovacs G.M."/>
        </authorList>
    </citation>
    <scope>NUCLEOTIDE SEQUENCE [LARGE SCALE GENOMIC DNA]</scope>
    <source>
        <strain evidence="3 4">DSE2036</strain>
    </source>
</reference>
<evidence type="ECO:0000313" key="3">
    <source>
        <dbReference type="EMBL" id="PVI05166.1"/>
    </source>
</evidence>
<dbReference type="InterPro" id="IPR005645">
    <property type="entry name" value="FSH-like_dom"/>
</dbReference>
<dbReference type="GO" id="GO:0005737">
    <property type="term" value="C:cytoplasm"/>
    <property type="evidence" value="ECO:0007669"/>
    <property type="project" value="TreeGrafter"/>
</dbReference>
<evidence type="ECO:0000256" key="1">
    <source>
        <dbReference type="ARBA" id="ARBA00022801"/>
    </source>
</evidence>
<sequence length="233" mass="24856">MQFLCLHGMGTNSQIFELQTAAIRHALGDHHTYEFIEGSIPCAPAPGTSTLSHADDEFFRYLDDTDINASGLAALNQLDEFIRETGPYDALFAFSEGAGLAASLLVRRARLNGSSNAAVGAGVGVGGPGADLPLIKCAVFFSAGVPRDPETGRLMDPEVDGEVIDVPTAHIWGKNDDLYPSFGPVLSRLCKADMKEVYVHDGGHMIPGARDMEAVKNCASVIRKTTELATIFC</sequence>
<dbReference type="InterPro" id="IPR050593">
    <property type="entry name" value="LovG"/>
</dbReference>
<proteinExistence type="predicted"/>
<accession>A0A2V1E4A9</accession>
<dbReference type="GO" id="GO:0019748">
    <property type="term" value="P:secondary metabolic process"/>
    <property type="evidence" value="ECO:0007669"/>
    <property type="project" value="TreeGrafter"/>
</dbReference>
<dbReference type="InterPro" id="IPR029058">
    <property type="entry name" value="AB_hydrolase_fold"/>
</dbReference>
<keyword evidence="1" id="KW-0378">Hydrolase</keyword>
<dbReference type="PANTHER" id="PTHR48070:SF6">
    <property type="entry name" value="ESTERASE OVCA2"/>
    <property type="match status" value="1"/>
</dbReference>
<evidence type="ECO:0000313" key="4">
    <source>
        <dbReference type="Proteomes" id="UP000244855"/>
    </source>
</evidence>
<dbReference type="OrthoDB" id="2094269at2759"/>
<keyword evidence="4" id="KW-1185">Reference proteome</keyword>
<dbReference type="AlphaFoldDB" id="A0A2V1E4A9"/>
<dbReference type="PANTHER" id="PTHR48070">
    <property type="entry name" value="ESTERASE OVCA2"/>
    <property type="match status" value="1"/>
</dbReference>
<name>A0A2V1E4A9_9PLEO</name>
<dbReference type="STRING" id="97972.A0A2V1E4A9"/>
<dbReference type="SUPFAM" id="SSF53474">
    <property type="entry name" value="alpha/beta-Hydrolases"/>
    <property type="match status" value="1"/>
</dbReference>
<organism evidence="3 4">
    <name type="scientific">Periconia macrospinosa</name>
    <dbReference type="NCBI Taxonomy" id="97972"/>
    <lineage>
        <taxon>Eukaryota</taxon>
        <taxon>Fungi</taxon>
        <taxon>Dikarya</taxon>
        <taxon>Ascomycota</taxon>
        <taxon>Pezizomycotina</taxon>
        <taxon>Dothideomycetes</taxon>
        <taxon>Pleosporomycetidae</taxon>
        <taxon>Pleosporales</taxon>
        <taxon>Massarineae</taxon>
        <taxon>Periconiaceae</taxon>
        <taxon>Periconia</taxon>
    </lineage>
</organism>